<proteinExistence type="predicted"/>
<keyword evidence="2" id="KW-1185">Reference proteome</keyword>
<dbReference type="EMBL" id="JAVDYF010000001">
    <property type="protein sequence ID" value="MDR7356126.1"/>
    <property type="molecule type" value="Genomic_DNA"/>
</dbReference>
<gene>
    <name evidence="1" type="ORF">J2S37_002664</name>
</gene>
<protein>
    <submittedName>
        <fullName evidence="1">Uncharacterized protein</fullName>
    </submittedName>
</protein>
<organism evidence="1 2">
    <name type="scientific">Corynebacterium felinum</name>
    <dbReference type="NCBI Taxonomy" id="131318"/>
    <lineage>
        <taxon>Bacteria</taxon>
        <taxon>Bacillati</taxon>
        <taxon>Actinomycetota</taxon>
        <taxon>Actinomycetes</taxon>
        <taxon>Mycobacteriales</taxon>
        <taxon>Corynebacteriaceae</taxon>
        <taxon>Corynebacterium</taxon>
    </lineage>
</organism>
<evidence type="ECO:0000313" key="2">
    <source>
        <dbReference type="Proteomes" id="UP001183619"/>
    </source>
</evidence>
<name>A0ABU2BCY7_9CORY</name>
<sequence length="65" mass="6974">MYNSLSSSFSVTRESYGGRLFFLGDGWCVLCAVHRAVSPVGLLGESTVAYTPMKEEGDVGEKIAP</sequence>
<accession>A0ABU2BCY7</accession>
<evidence type="ECO:0000313" key="1">
    <source>
        <dbReference type="EMBL" id="MDR7356126.1"/>
    </source>
</evidence>
<comment type="caution">
    <text evidence="1">The sequence shown here is derived from an EMBL/GenBank/DDBJ whole genome shotgun (WGS) entry which is preliminary data.</text>
</comment>
<reference evidence="1 2" key="1">
    <citation type="submission" date="2023-07" db="EMBL/GenBank/DDBJ databases">
        <title>Sequencing the genomes of 1000 actinobacteria strains.</title>
        <authorList>
            <person name="Klenk H.-P."/>
        </authorList>
    </citation>
    <scope>NUCLEOTIDE SEQUENCE [LARGE SCALE GENOMIC DNA]</scope>
    <source>
        <strain evidence="1 2">DSM 44508</strain>
    </source>
</reference>
<dbReference type="Proteomes" id="UP001183619">
    <property type="component" value="Unassembled WGS sequence"/>
</dbReference>